<dbReference type="PROSITE" id="PS50051">
    <property type="entry name" value="MCM_2"/>
    <property type="match status" value="1"/>
</dbReference>
<dbReference type="Gene3D" id="3.30.230.10">
    <property type="match status" value="1"/>
</dbReference>
<gene>
    <name evidence="5" type="ORF">CEE36_04105</name>
</gene>
<dbReference type="PRINTS" id="PR01657">
    <property type="entry name" value="MCMFAMILY"/>
</dbReference>
<dbReference type="GO" id="GO:0003677">
    <property type="term" value="F:DNA binding"/>
    <property type="evidence" value="ECO:0007669"/>
    <property type="project" value="InterPro"/>
</dbReference>
<protein>
    <submittedName>
        <fullName evidence="5">ATP-dependent protease</fullName>
    </submittedName>
</protein>
<reference evidence="5 6" key="1">
    <citation type="submission" date="2017-06" db="EMBL/GenBank/DDBJ databases">
        <title>Novel microbial phyla capable of carbon fixation and sulfur reduction in deep-sea sediments.</title>
        <authorList>
            <person name="Huang J."/>
            <person name="Baker B."/>
            <person name="Wang Y."/>
        </authorList>
    </citation>
    <scope>NUCLEOTIDE SEQUENCE [LARGE SCALE GENOMIC DNA]</scope>
    <source>
        <strain evidence="5">B3_TA06</strain>
    </source>
</reference>
<keyword evidence="3" id="KW-0067">ATP-binding</keyword>
<dbReference type="InterPro" id="IPR000523">
    <property type="entry name" value="Mg_chelatse_chII-like_cat_dom"/>
</dbReference>
<dbReference type="PANTHER" id="PTHR32039:SF7">
    <property type="entry name" value="COMPETENCE PROTEIN COMM"/>
    <property type="match status" value="1"/>
</dbReference>
<dbReference type="AlphaFoldDB" id="A0A532V8H7"/>
<name>A0A532V8H7_UNCT6</name>
<evidence type="ECO:0000259" key="4">
    <source>
        <dbReference type="PROSITE" id="PS50051"/>
    </source>
</evidence>
<dbReference type="NCBIfam" id="TIGR00368">
    <property type="entry name" value="YifB family Mg chelatase-like AAA ATPase"/>
    <property type="match status" value="1"/>
</dbReference>
<organism evidence="5 6">
    <name type="scientific">candidate division TA06 bacterium B3_TA06</name>
    <dbReference type="NCBI Taxonomy" id="2012487"/>
    <lineage>
        <taxon>Bacteria</taxon>
        <taxon>Bacteria division TA06</taxon>
    </lineage>
</organism>
<evidence type="ECO:0000256" key="2">
    <source>
        <dbReference type="ARBA" id="ARBA00022741"/>
    </source>
</evidence>
<dbReference type="Pfam" id="PF13541">
    <property type="entry name" value="ChlI"/>
    <property type="match status" value="1"/>
</dbReference>
<dbReference type="InterPro" id="IPR014721">
    <property type="entry name" value="Ribsml_uS5_D2-typ_fold_subgr"/>
</dbReference>
<dbReference type="Gene3D" id="3.40.50.300">
    <property type="entry name" value="P-loop containing nucleotide triphosphate hydrolases"/>
    <property type="match status" value="1"/>
</dbReference>
<accession>A0A532V8H7</accession>
<dbReference type="PANTHER" id="PTHR32039">
    <property type="entry name" value="MAGNESIUM-CHELATASE SUBUNIT CHLI"/>
    <property type="match status" value="1"/>
</dbReference>
<dbReference type="SUPFAM" id="SSF54211">
    <property type="entry name" value="Ribosomal protein S5 domain 2-like"/>
    <property type="match status" value="1"/>
</dbReference>
<dbReference type="InterPro" id="IPR004482">
    <property type="entry name" value="Mg_chelat-rel"/>
</dbReference>
<dbReference type="GO" id="GO:0005524">
    <property type="term" value="F:ATP binding"/>
    <property type="evidence" value="ECO:0007669"/>
    <property type="project" value="UniProtKB-KW"/>
</dbReference>
<evidence type="ECO:0000256" key="1">
    <source>
        <dbReference type="ARBA" id="ARBA00006354"/>
    </source>
</evidence>
<sequence length="516" mass="56365">MLSKVTSAGLLGIDAYKVEVEVDTARSGLPAFTTVGLPEGAVKESKDRVLAAVKNSGFPLPSARITVNLAPADIRKEGAAYDLPIALGILACRGVIPVEALAKYLIVGELSLDGAIRPVRGALSIAALVQELEGFEGLILPKANASEAAIRGEGFCYPANSLIEVVRFLNGEERIEPTKVDVAELFREEMLWSVDLAEVKGQEHAKRALEVAAAGGHNILLVGPPGTGKTMLAKRLPTILPPLSLEEALETTRIHSVAGLLDEGKALVATRPYRSPHHTISDAGLIGGGQIPRPGEVSLAHNGILFLDEFPEFRRNVLEVLRQPLEDGRVVISRAKISIPYPARFTLVAAMNPCPCGNLTDPVNICRCTPQQIQRYRSRISGPLLDRIDIHIEVPKLRFEEIRRREPGEKSEEVRKRVVAAREVQLERFGMLKRKHPIYCNGQMGAKDARQFCEIGPDSEHLLKTAMERFGLSARAHDKILKVARTIADLDGADAIKPQHISEAIQYRSLDRKVEM</sequence>
<dbReference type="InterPro" id="IPR003593">
    <property type="entry name" value="AAA+_ATPase"/>
</dbReference>
<dbReference type="InterPro" id="IPR020568">
    <property type="entry name" value="Ribosomal_Su5_D2-typ_SF"/>
</dbReference>
<feature type="domain" description="MCM C-terminal AAA(+) ATPase" evidence="4">
    <location>
        <begin position="295"/>
        <end position="353"/>
    </location>
</feature>
<keyword evidence="2" id="KW-0547">Nucleotide-binding</keyword>
<dbReference type="Pfam" id="PF01078">
    <property type="entry name" value="Mg_chelatase"/>
    <property type="match status" value="1"/>
</dbReference>
<dbReference type="InterPro" id="IPR025158">
    <property type="entry name" value="Mg_chelat-rel_C"/>
</dbReference>
<evidence type="ECO:0000256" key="3">
    <source>
        <dbReference type="ARBA" id="ARBA00022840"/>
    </source>
</evidence>
<dbReference type="Pfam" id="PF13335">
    <property type="entry name" value="Mg_chelatase_C"/>
    <property type="match status" value="1"/>
</dbReference>
<dbReference type="GO" id="GO:0008233">
    <property type="term" value="F:peptidase activity"/>
    <property type="evidence" value="ECO:0007669"/>
    <property type="project" value="UniProtKB-KW"/>
</dbReference>
<dbReference type="GO" id="GO:0006508">
    <property type="term" value="P:proteolysis"/>
    <property type="evidence" value="ECO:0007669"/>
    <property type="project" value="UniProtKB-KW"/>
</dbReference>
<evidence type="ECO:0000313" key="6">
    <source>
        <dbReference type="Proteomes" id="UP000317778"/>
    </source>
</evidence>
<keyword evidence="5" id="KW-0378">Hydrolase</keyword>
<dbReference type="EMBL" id="NJBO01000004">
    <property type="protein sequence ID" value="TKJ43524.1"/>
    <property type="molecule type" value="Genomic_DNA"/>
</dbReference>
<dbReference type="InterPro" id="IPR027417">
    <property type="entry name" value="P-loop_NTPase"/>
</dbReference>
<comment type="caution">
    <text evidence="5">The sequence shown here is derived from an EMBL/GenBank/DDBJ whole genome shotgun (WGS) entry which is preliminary data.</text>
</comment>
<dbReference type="SUPFAM" id="SSF52540">
    <property type="entry name" value="P-loop containing nucleoside triphosphate hydrolases"/>
    <property type="match status" value="1"/>
</dbReference>
<keyword evidence="5" id="KW-0645">Protease</keyword>
<proteinExistence type="inferred from homology"/>
<evidence type="ECO:0000313" key="5">
    <source>
        <dbReference type="EMBL" id="TKJ43524.1"/>
    </source>
</evidence>
<dbReference type="InterPro" id="IPR001208">
    <property type="entry name" value="MCM_dom"/>
</dbReference>
<dbReference type="InterPro" id="IPR045006">
    <property type="entry name" value="CHLI-like"/>
</dbReference>
<dbReference type="Proteomes" id="UP000317778">
    <property type="component" value="Unassembled WGS sequence"/>
</dbReference>
<comment type="similarity">
    <text evidence="1">Belongs to the Mg-chelatase subunits D/I family. ComM subfamily.</text>
</comment>
<dbReference type="SMART" id="SM00382">
    <property type="entry name" value="AAA"/>
    <property type="match status" value="1"/>
</dbReference>